<organism evidence="1 2">
    <name type="scientific">Bifidobacterium longum subsp. longum</name>
    <dbReference type="NCBI Taxonomy" id="1679"/>
    <lineage>
        <taxon>Bacteria</taxon>
        <taxon>Bacillati</taxon>
        <taxon>Actinomycetota</taxon>
        <taxon>Actinomycetes</taxon>
        <taxon>Bifidobacteriales</taxon>
        <taxon>Bifidobacteriaceae</taxon>
        <taxon>Bifidobacterium</taxon>
    </lineage>
</organism>
<evidence type="ECO:0000313" key="1">
    <source>
        <dbReference type="EMBL" id="QOL55886.1"/>
    </source>
</evidence>
<accession>A0A7L9UNP3</accession>
<dbReference type="Proteomes" id="UP000593918">
    <property type="component" value="Chromosome"/>
</dbReference>
<dbReference type="RefSeq" id="WP_200408509.1">
    <property type="nucleotide sequence ID" value="NZ_CP062943.1"/>
</dbReference>
<proteinExistence type="predicted"/>
<gene>
    <name evidence="1" type="ORF">BL5915_03605</name>
</gene>
<dbReference type="EMBL" id="CP062943">
    <property type="protein sequence ID" value="QOL55886.1"/>
    <property type="molecule type" value="Genomic_DNA"/>
</dbReference>
<reference evidence="1 2" key="1">
    <citation type="submission" date="2020-10" db="EMBL/GenBank/DDBJ databases">
        <title>Genome sequencing of Bifidobacterium longum subsp. longum KCTC 5915.</title>
        <authorList>
            <person name="Kim J."/>
        </authorList>
    </citation>
    <scope>NUCLEOTIDE SEQUENCE [LARGE SCALE GENOMIC DNA]</scope>
    <source>
        <strain evidence="1 2">KCTC 5915</strain>
    </source>
</reference>
<evidence type="ECO:0008006" key="3">
    <source>
        <dbReference type="Google" id="ProtNLM"/>
    </source>
</evidence>
<name>A0A7L9UNP3_BIFLL</name>
<evidence type="ECO:0000313" key="2">
    <source>
        <dbReference type="Proteomes" id="UP000593918"/>
    </source>
</evidence>
<dbReference type="AlphaFoldDB" id="A0A7L9UNP3"/>
<protein>
    <recommendedName>
        <fullName evidence="3">Phage protein</fullName>
    </recommendedName>
</protein>
<sequence length="121" mass="13056">MNDYQSIVDDLTERLTGLGGIVNQVTDDPTLVKPSPGKASIWIEPPDFTWEGWAPYPAETTVKLMVVAGTPTTQQKAVPLIMQVLDLMHEEDIPLRSATASGFNLADAGTLAAYEVTLNAI</sequence>